<organism evidence="2 3">
    <name type="scientific">Pedobacter frigidisoli</name>
    <dbReference type="NCBI Taxonomy" id="2530455"/>
    <lineage>
        <taxon>Bacteria</taxon>
        <taxon>Pseudomonadati</taxon>
        <taxon>Bacteroidota</taxon>
        <taxon>Sphingobacteriia</taxon>
        <taxon>Sphingobacteriales</taxon>
        <taxon>Sphingobacteriaceae</taxon>
        <taxon>Pedobacter</taxon>
    </lineage>
</organism>
<evidence type="ECO:0000256" key="1">
    <source>
        <dbReference type="SAM" id="MobiDB-lite"/>
    </source>
</evidence>
<reference evidence="2 3" key="1">
    <citation type="submission" date="2019-02" db="EMBL/GenBank/DDBJ databases">
        <title>Pedobacter sp. RP-3-11 sp. nov., isolated from Arctic soil.</title>
        <authorList>
            <person name="Dahal R.H."/>
        </authorList>
    </citation>
    <scope>NUCLEOTIDE SEQUENCE [LARGE SCALE GENOMIC DNA]</scope>
    <source>
        <strain evidence="2 3">RP-3-11</strain>
    </source>
</reference>
<dbReference type="Proteomes" id="UP000291485">
    <property type="component" value="Unassembled WGS sequence"/>
</dbReference>
<dbReference type="AlphaFoldDB" id="A0A4R0NYZ4"/>
<gene>
    <name evidence="2" type="ORF">EZ449_14180</name>
</gene>
<dbReference type="RefSeq" id="WP_131559906.1">
    <property type="nucleotide sequence ID" value="NZ_SJSN01000010.1"/>
</dbReference>
<name>A0A4R0NYZ4_9SPHI</name>
<proteinExistence type="predicted"/>
<evidence type="ECO:0000313" key="2">
    <source>
        <dbReference type="EMBL" id="TCD07679.1"/>
    </source>
</evidence>
<feature type="compositionally biased region" description="Basic and acidic residues" evidence="1">
    <location>
        <begin position="104"/>
        <end position="116"/>
    </location>
</feature>
<sequence>MNIKLRKMIEQISRKMVKVLSGLYLIKAKIFETMMIGETSEVDLRFSRKDNVFARFPMHIELLKGSQVRLELTLASRCETDVSLHTGWRARDHNFLTEPGSGPHRCEQSKVRGRDG</sequence>
<evidence type="ECO:0000313" key="3">
    <source>
        <dbReference type="Proteomes" id="UP000291485"/>
    </source>
</evidence>
<protein>
    <submittedName>
        <fullName evidence="2">Uncharacterized protein</fullName>
    </submittedName>
</protein>
<feature type="region of interest" description="Disordered" evidence="1">
    <location>
        <begin position="95"/>
        <end position="116"/>
    </location>
</feature>
<dbReference type="EMBL" id="SJSN01000010">
    <property type="protein sequence ID" value="TCD07679.1"/>
    <property type="molecule type" value="Genomic_DNA"/>
</dbReference>
<comment type="caution">
    <text evidence="2">The sequence shown here is derived from an EMBL/GenBank/DDBJ whole genome shotgun (WGS) entry which is preliminary data.</text>
</comment>
<accession>A0A4R0NYZ4</accession>
<keyword evidence="3" id="KW-1185">Reference proteome</keyword>